<dbReference type="Pfam" id="PF25542">
    <property type="entry name" value="zf-CCCH_12"/>
    <property type="match status" value="1"/>
</dbReference>
<feature type="compositionally biased region" description="Polar residues" evidence="3">
    <location>
        <begin position="282"/>
        <end position="300"/>
    </location>
</feature>
<gene>
    <name evidence="5" type="ORF">CLAFUR5_14439</name>
</gene>
<feature type="domain" description="C3H1-type" evidence="4">
    <location>
        <begin position="302"/>
        <end position="329"/>
    </location>
</feature>
<dbReference type="Pfam" id="PF25543">
    <property type="entry name" value="zf-CCCH_tandem"/>
    <property type="match status" value="1"/>
</dbReference>
<evidence type="ECO:0000259" key="4">
    <source>
        <dbReference type="PROSITE" id="PS50103"/>
    </source>
</evidence>
<evidence type="ECO:0000256" key="3">
    <source>
        <dbReference type="SAM" id="MobiDB-lite"/>
    </source>
</evidence>
<accession>A0A9Q8UWE6</accession>
<reference evidence="5" key="2">
    <citation type="journal article" date="2022" name="Microb. Genom.">
        <title>A chromosome-scale genome assembly of the tomato pathogen Cladosporium fulvum reveals a compartmentalized genome architecture and the presence of a dispensable chromosome.</title>
        <authorList>
            <person name="Zaccaron A.Z."/>
            <person name="Chen L.H."/>
            <person name="Samaras A."/>
            <person name="Stergiopoulos I."/>
        </authorList>
    </citation>
    <scope>NUCLEOTIDE SEQUENCE</scope>
    <source>
        <strain evidence="5">Race5_Kim</strain>
    </source>
</reference>
<dbReference type="InterPro" id="IPR057654">
    <property type="entry name" value="Znf-CCCH_tandem"/>
</dbReference>
<dbReference type="EMBL" id="CP090175">
    <property type="protein sequence ID" value="UJO24910.1"/>
    <property type="molecule type" value="Genomic_DNA"/>
</dbReference>
<feature type="region of interest" description="Disordered" evidence="3">
    <location>
        <begin position="338"/>
        <end position="373"/>
    </location>
</feature>
<protein>
    <recommendedName>
        <fullName evidence="4">C3H1-type domain-containing protein</fullName>
    </recommendedName>
</protein>
<dbReference type="SMART" id="SM00356">
    <property type="entry name" value="ZnF_C3H1"/>
    <property type="match status" value="3"/>
</dbReference>
<feature type="zinc finger region" description="C3H1-type" evidence="1">
    <location>
        <begin position="440"/>
        <end position="467"/>
    </location>
</feature>
<sequence>MPSDRELDQAATDLQRFRVSQEQQTKSQDDILQQYQTLIQDYRRLQADYDEARDSRDNYKRLSKGAERNPFALVLIDGDGYIFDDHLVGGGVEGGSKAAQLLNDAVKRSLAAKGLEDCRIMVRVYADLVALSKAVSKVKLCGAEKRALAPFAASFTRTNELFDFVDAGELKENTDFKLRALLRQFIDNTQCRHIYFAGCHDVGYVSDNFAMQRLAVSWFPLTMDTARPKQPLTTTQVSELMPHVNQRDRITLVHNHAFQQEFQKLGLPTEHLLPNVFRTTPLGEQSSTKPTPLQASNGATPSDSAPICFFFQKGRCTYGSGCKNRHVKAAIDDIKDWRQKSSTPHAARPVGKSDHDSMGSRPDSRRSMTQEFDQVQRRWNDSPHGNGHARTQSFEAEFEALPRPEEIPRNKIAINRHSKRLDPYMSTTPEERAAFLAYVAKGKLCNNLHLTGRCPNPQDCKYDHCPIDEVTRKCLRAFAFNTPCDKNQYGSCRNVDCNHGHVCQRSDCRFRGGKSNCRFPSEVHTIDYHATDFVDGLQEEHGDLMAFSGSYSTTPSTRSDYGSGYANGKAVKSLETEAHDDIDVLVDTVRTGPTQEALRYAGSNEEQDQEPDDTPTWDGRW</sequence>
<keyword evidence="2" id="KW-0175">Coiled coil</keyword>
<keyword evidence="1" id="KW-0479">Metal-binding</keyword>
<keyword evidence="6" id="KW-1185">Reference proteome</keyword>
<feature type="compositionally biased region" description="Acidic residues" evidence="3">
    <location>
        <begin position="605"/>
        <end position="615"/>
    </location>
</feature>
<evidence type="ECO:0000256" key="1">
    <source>
        <dbReference type="PROSITE-ProRule" id="PRU00723"/>
    </source>
</evidence>
<dbReference type="Proteomes" id="UP000756132">
    <property type="component" value="Chromosome 13"/>
</dbReference>
<feature type="region of interest" description="Disordered" evidence="3">
    <location>
        <begin position="1"/>
        <end position="26"/>
    </location>
</feature>
<feature type="zinc finger region" description="C3H1-type" evidence="1">
    <location>
        <begin position="302"/>
        <end position="329"/>
    </location>
</feature>
<dbReference type="InterPro" id="IPR057683">
    <property type="entry name" value="DUF7923"/>
</dbReference>
<evidence type="ECO:0000313" key="6">
    <source>
        <dbReference type="Proteomes" id="UP000756132"/>
    </source>
</evidence>
<evidence type="ECO:0000256" key="2">
    <source>
        <dbReference type="SAM" id="Coils"/>
    </source>
</evidence>
<keyword evidence="1" id="KW-0862">Zinc</keyword>
<dbReference type="AlphaFoldDB" id="A0A9Q8UWE6"/>
<dbReference type="PROSITE" id="PS50103">
    <property type="entry name" value="ZF_C3H1"/>
    <property type="match status" value="2"/>
</dbReference>
<dbReference type="KEGG" id="ffu:CLAFUR5_14439"/>
<dbReference type="InterPro" id="IPR000571">
    <property type="entry name" value="Znf_CCCH"/>
</dbReference>
<keyword evidence="1" id="KW-0863">Zinc-finger</keyword>
<feature type="coiled-coil region" evidence="2">
    <location>
        <begin position="35"/>
        <end position="69"/>
    </location>
</feature>
<name>A0A9Q8UWE6_PASFU</name>
<dbReference type="Pfam" id="PF25540">
    <property type="entry name" value="DUF7923"/>
    <property type="match status" value="1"/>
</dbReference>
<feature type="compositionally biased region" description="Basic and acidic residues" evidence="3">
    <location>
        <begin position="351"/>
        <end position="373"/>
    </location>
</feature>
<dbReference type="PANTHER" id="PTHR37543">
    <property type="entry name" value="CCCH ZINC FINGER DNA BINDING PROTEIN (AFU_ORTHOLOGUE AFUA_5G12760)"/>
    <property type="match status" value="1"/>
</dbReference>
<organism evidence="5 6">
    <name type="scientific">Passalora fulva</name>
    <name type="common">Tomato leaf mold</name>
    <name type="synonym">Cladosporium fulvum</name>
    <dbReference type="NCBI Taxonomy" id="5499"/>
    <lineage>
        <taxon>Eukaryota</taxon>
        <taxon>Fungi</taxon>
        <taxon>Dikarya</taxon>
        <taxon>Ascomycota</taxon>
        <taxon>Pezizomycotina</taxon>
        <taxon>Dothideomycetes</taxon>
        <taxon>Dothideomycetidae</taxon>
        <taxon>Mycosphaerellales</taxon>
        <taxon>Mycosphaerellaceae</taxon>
        <taxon>Fulvia</taxon>
    </lineage>
</organism>
<reference evidence="5" key="1">
    <citation type="submission" date="2021-12" db="EMBL/GenBank/DDBJ databases">
        <authorList>
            <person name="Zaccaron A."/>
            <person name="Stergiopoulos I."/>
        </authorList>
    </citation>
    <scope>NUCLEOTIDE SEQUENCE</scope>
    <source>
        <strain evidence="5">Race5_Kim</strain>
    </source>
</reference>
<proteinExistence type="predicted"/>
<dbReference type="OrthoDB" id="2270193at2759"/>
<evidence type="ECO:0000313" key="5">
    <source>
        <dbReference type="EMBL" id="UJO24910.1"/>
    </source>
</evidence>
<feature type="region of interest" description="Disordered" evidence="3">
    <location>
        <begin position="598"/>
        <end position="621"/>
    </location>
</feature>
<dbReference type="RefSeq" id="XP_047769276.1">
    <property type="nucleotide sequence ID" value="XM_047913587.1"/>
</dbReference>
<dbReference type="PANTHER" id="PTHR37543:SF1">
    <property type="entry name" value="CCCH ZINC FINGER DNA BINDING PROTEIN (AFU_ORTHOLOGUE AFUA_5G12760)"/>
    <property type="match status" value="1"/>
</dbReference>
<dbReference type="GeneID" id="71994317"/>
<feature type="region of interest" description="Disordered" evidence="3">
    <location>
        <begin position="280"/>
        <end position="300"/>
    </location>
</feature>
<dbReference type="GO" id="GO:0008270">
    <property type="term" value="F:zinc ion binding"/>
    <property type="evidence" value="ECO:0007669"/>
    <property type="project" value="UniProtKB-KW"/>
</dbReference>
<feature type="domain" description="C3H1-type" evidence="4">
    <location>
        <begin position="440"/>
        <end position="467"/>
    </location>
</feature>